<dbReference type="Proteomes" id="UP001059745">
    <property type="component" value="Chromosome 1"/>
</dbReference>
<sequence>MSESKRQWTPGPWELAPWGDLIGSNGDKVVFAGDGFSIGSRSNSTWKANGDVAKVAPELAEALQAMCSQWESICDIKGWDVQASAEYRAARAALAKAGA</sequence>
<protein>
    <submittedName>
        <fullName evidence="2">Uncharacterized protein</fullName>
    </submittedName>
</protein>
<geneLocation type="plasmid" evidence="2 3">
    <name>unnamed1</name>
</geneLocation>
<gene>
    <name evidence="1" type="ORF">NYZ96_11460</name>
    <name evidence="2" type="ORF">NYZ96_35250</name>
</gene>
<organism evidence="2 3">
    <name type="scientific">Burkholderia gladioli</name>
    <name type="common">Pseudomonas marginata</name>
    <name type="synonym">Phytomonas marginata</name>
    <dbReference type="NCBI Taxonomy" id="28095"/>
    <lineage>
        <taxon>Bacteria</taxon>
        <taxon>Pseudomonadati</taxon>
        <taxon>Pseudomonadota</taxon>
        <taxon>Betaproteobacteria</taxon>
        <taxon>Burkholderiales</taxon>
        <taxon>Burkholderiaceae</taxon>
        <taxon>Burkholderia</taxon>
    </lineage>
</organism>
<dbReference type="EMBL" id="CP104216">
    <property type="protein sequence ID" value="UWX75341.1"/>
    <property type="molecule type" value="Genomic_DNA"/>
</dbReference>
<evidence type="ECO:0000313" key="1">
    <source>
        <dbReference type="EMBL" id="UWX68855.1"/>
    </source>
</evidence>
<evidence type="ECO:0000313" key="2">
    <source>
        <dbReference type="EMBL" id="UWX75341.1"/>
    </source>
</evidence>
<accession>A0AB38U5U1</accession>
<dbReference type="EMBL" id="CP104214">
    <property type="protein sequence ID" value="UWX68855.1"/>
    <property type="molecule type" value="Genomic_DNA"/>
</dbReference>
<evidence type="ECO:0000313" key="3">
    <source>
        <dbReference type="Proteomes" id="UP001059745"/>
    </source>
</evidence>
<dbReference type="Proteomes" id="UP001059745">
    <property type="component" value="Plasmid unnamed1"/>
</dbReference>
<keyword evidence="2" id="KW-0614">Plasmid</keyword>
<proteinExistence type="predicted"/>
<name>A0AB38U5U1_BURGA</name>
<reference evidence="2" key="1">
    <citation type="submission" date="2022-09" db="EMBL/GenBank/DDBJ databases">
        <title>Genomic of Burkholderia gladioli.</title>
        <authorList>
            <person name="Wu H."/>
        </authorList>
    </citation>
    <scope>NUCLEOTIDE SEQUENCE</scope>
    <source>
        <strain evidence="2">ZN-S4</strain>
        <plasmid evidence="2">unnamed1</plasmid>
    </source>
</reference>
<dbReference type="AlphaFoldDB" id="A0AB38U5U1"/>
<dbReference type="RefSeq" id="WP_260531212.1">
    <property type="nucleotide sequence ID" value="NZ_CP104214.1"/>
</dbReference>